<organism evidence="3 4">
    <name type="scientific">Heligmosomoides polygyrus</name>
    <name type="common">Parasitic roundworm</name>
    <dbReference type="NCBI Taxonomy" id="6339"/>
    <lineage>
        <taxon>Eukaryota</taxon>
        <taxon>Metazoa</taxon>
        <taxon>Ecdysozoa</taxon>
        <taxon>Nematoda</taxon>
        <taxon>Chromadorea</taxon>
        <taxon>Rhabditida</taxon>
        <taxon>Rhabditina</taxon>
        <taxon>Rhabditomorpha</taxon>
        <taxon>Strongyloidea</taxon>
        <taxon>Heligmosomidae</taxon>
        <taxon>Heligmosomoides</taxon>
    </lineage>
</organism>
<accession>A0A183FPX9</accession>
<accession>A0A3P7Y308</accession>
<feature type="compositionally biased region" description="Basic and acidic residues" evidence="1">
    <location>
        <begin position="14"/>
        <end position="25"/>
    </location>
</feature>
<proteinExistence type="predicted"/>
<gene>
    <name evidence="2" type="ORF">HPBE_LOCUS9725</name>
</gene>
<feature type="compositionally biased region" description="Polar residues" evidence="1">
    <location>
        <begin position="77"/>
        <end position="87"/>
    </location>
</feature>
<name>A0A183FPX9_HELPZ</name>
<dbReference type="AlphaFoldDB" id="A0A183FPX9"/>
<keyword evidence="3" id="KW-1185">Reference proteome</keyword>
<evidence type="ECO:0000313" key="4">
    <source>
        <dbReference type="WBParaSite" id="HPBE_0000972401-mRNA-1"/>
    </source>
</evidence>
<feature type="region of interest" description="Disordered" evidence="1">
    <location>
        <begin position="1"/>
        <end position="25"/>
    </location>
</feature>
<dbReference type="Proteomes" id="UP000050761">
    <property type="component" value="Unassembled WGS sequence"/>
</dbReference>
<evidence type="ECO:0000313" key="3">
    <source>
        <dbReference type="Proteomes" id="UP000050761"/>
    </source>
</evidence>
<dbReference type="WBParaSite" id="HPBE_0000972401-mRNA-1">
    <property type="protein sequence ID" value="HPBE_0000972401-mRNA-1"/>
    <property type="gene ID" value="HPBE_0000972401"/>
</dbReference>
<reference evidence="4" key="2">
    <citation type="submission" date="2019-09" db="UniProtKB">
        <authorList>
            <consortium name="WormBaseParasite"/>
        </authorList>
    </citation>
    <scope>IDENTIFICATION</scope>
</reference>
<dbReference type="EMBL" id="UZAH01026525">
    <property type="protein sequence ID" value="VDO81960.1"/>
    <property type="molecule type" value="Genomic_DNA"/>
</dbReference>
<reference evidence="2 3" key="1">
    <citation type="submission" date="2018-11" db="EMBL/GenBank/DDBJ databases">
        <authorList>
            <consortium name="Pathogen Informatics"/>
        </authorList>
    </citation>
    <scope>NUCLEOTIDE SEQUENCE [LARGE SCALE GENOMIC DNA]</scope>
</reference>
<sequence>MHSLRGRYQGGGEGARERTGNKWEFGKNGSCCEPSRYGGLSTALQRRLIITQLKHDVRHRLVPVSSERGGPRKKQQIELTSGDSQLVGSGRRGSRRSRERPNVGFDSLCLPRVRHSPSPTFQLFFVEADTPRSCCLACSGGWKR</sequence>
<feature type="region of interest" description="Disordered" evidence="1">
    <location>
        <begin position="61"/>
        <end position="103"/>
    </location>
</feature>
<protein>
    <submittedName>
        <fullName evidence="2 4">Uncharacterized protein</fullName>
    </submittedName>
</protein>
<evidence type="ECO:0000313" key="2">
    <source>
        <dbReference type="EMBL" id="VDO81960.1"/>
    </source>
</evidence>
<evidence type="ECO:0000256" key="1">
    <source>
        <dbReference type="SAM" id="MobiDB-lite"/>
    </source>
</evidence>